<dbReference type="Proteomes" id="UP001156216">
    <property type="component" value="Chromosome"/>
</dbReference>
<sequence length="207" mass="24881">MINKKQSTIFQLQIIRYHPVRNYPLLKINANEYGIFYTLNDSEQALSQYATQTDIYCFIIREFPIGRIFHNRECLTERIYMPNGEKKDERLYSSINNEGFFNGRIFFPRKEGEIMEVLDLTEQCIRLSIVIRVPPTPQEIEDRKNNPYWHVPIDECPNCTDDFYLTKFVPKDFKEKPTEEYVDALYVFTPRFFVKPQLKEQLLRLRK</sequence>
<organism evidence="1 2">
    <name type="scientific">Bacteroides thetaiotaomicron</name>
    <dbReference type="NCBI Taxonomy" id="818"/>
    <lineage>
        <taxon>Bacteria</taxon>
        <taxon>Pseudomonadati</taxon>
        <taxon>Bacteroidota</taxon>
        <taxon>Bacteroidia</taxon>
        <taxon>Bacteroidales</taxon>
        <taxon>Bacteroidaceae</taxon>
        <taxon>Bacteroides</taxon>
    </lineage>
</organism>
<dbReference type="RefSeq" id="WP_132061643.1">
    <property type="nucleotide sequence ID" value="NZ_CP072242.1"/>
</dbReference>
<reference evidence="1" key="1">
    <citation type="submission" date="2021-06" db="EMBL/GenBank/DDBJ databases">
        <title>Interrogation of the integrated mobile genetic elements in gut-associated Bacteroides with a consensus prediction approach.</title>
        <authorList>
            <person name="Campbell D.E."/>
            <person name="Leigh J.R."/>
            <person name="Kim T."/>
            <person name="England W."/>
            <person name="Whitaker R.J."/>
            <person name="Degnan P.H."/>
        </authorList>
    </citation>
    <scope>NUCLEOTIDE SEQUENCE</scope>
    <source>
        <strain evidence="1">VPI-BTDOT2</strain>
    </source>
</reference>
<proteinExistence type="predicted"/>
<dbReference type="EMBL" id="CP083681">
    <property type="protein sequence ID" value="UYU71776.1"/>
    <property type="molecule type" value="Genomic_DNA"/>
</dbReference>
<accession>A0AA46UBH6</accession>
<name>A0AA46UBH6_BACT4</name>
<evidence type="ECO:0000313" key="2">
    <source>
        <dbReference type="Proteomes" id="UP001156216"/>
    </source>
</evidence>
<evidence type="ECO:0000313" key="1">
    <source>
        <dbReference type="EMBL" id="UYU71776.1"/>
    </source>
</evidence>
<gene>
    <name evidence="1" type="ORF">KQP59_01295</name>
</gene>
<dbReference type="AlphaFoldDB" id="A0AA46UBH6"/>
<protein>
    <submittedName>
        <fullName evidence="1">Uncharacterized protein</fullName>
    </submittedName>
</protein>